<keyword evidence="4" id="KW-1185">Reference proteome</keyword>
<accession>A0ABW3K9J8</accession>
<organism evidence="3 4">
    <name type="scientific">Ohtaekwangia kribbensis</name>
    <dbReference type="NCBI Taxonomy" id="688913"/>
    <lineage>
        <taxon>Bacteria</taxon>
        <taxon>Pseudomonadati</taxon>
        <taxon>Bacteroidota</taxon>
        <taxon>Cytophagia</taxon>
        <taxon>Cytophagales</taxon>
        <taxon>Fulvivirgaceae</taxon>
        <taxon>Ohtaekwangia</taxon>
    </lineage>
</organism>
<dbReference type="EC" id="2.4.-.-" evidence="3"/>
<dbReference type="Gene3D" id="3.90.550.10">
    <property type="entry name" value="Spore Coat Polysaccharide Biosynthesis Protein SpsA, Chain A"/>
    <property type="match status" value="1"/>
</dbReference>
<dbReference type="SUPFAM" id="SSF53448">
    <property type="entry name" value="Nucleotide-diphospho-sugar transferases"/>
    <property type="match status" value="1"/>
</dbReference>
<evidence type="ECO:0000256" key="1">
    <source>
        <dbReference type="SAM" id="Phobius"/>
    </source>
</evidence>
<proteinExistence type="predicted"/>
<keyword evidence="1" id="KW-1133">Transmembrane helix</keyword>
<dbReference type="EMBL" id="JBHTKA010000008">
    <property type="protein sequence ID" value="MFD1002261.1"/>
    <property type="molecule type" value="Genomic_DNA"/>
</dbReference>
<keyword evidence="1" id="KW-0472">Membrane</keyword>
<comment type="caution">
    <text evidence="3">The sequence shown here is derived from an EMBL/GenBank/DDBJ whole genome shotgun (WGS) entry which is preliminary data.</text>
</comment>
<evidence type="ECO:0000313" key="3">
    <source>
        <dbReference type="EMBL" id="MFD1002261.1"/>
    </source>
</evidence>
<protein>
    <submittedName>
        <fullName evidence="3">Glycosyltransferase family 2 protein</fullName>
        <ecNumber evidence="3">2.4.-.-</ecNumber>
    </submittedName>
</protein>
<feature type="domain" description="Glycosyltransferase 2-like" evidence="2">
    <location>
        <begin position="6"/>
        <end position="108"/>
    </location>
</feature>
<dbReference type="InterPro" id="IPR001173">
    <property type="entry name" value="Glyco_trans_2-like"/>
</dbReference>
<evidence type="ECO:0000259" key="2">
    <source>
        <dbReference type="Pfam" id="PF00535"/>
    </source>
</evidence>
<reference evidence="4" key="1">
    <citation type="journal article" date="2019" name="Int. J. Syst. Evol. Microbiol.">
        <title>The Global Catalogue of Microorganisms (GCM) 10K type strain sequencing project: providing services to taxonomists for standard genome sequencing and annotation.</title>
        <authorList>
            <consortium name="The Broad Institute Genomics Platform"/>
            <consortium name="The Broad Institute Genome Sequencing Center for Infectious Disease"/>
            <person name="Wu L."/>
            <person name="Ma J."/>
        </authorList>
    </citation>
    <scope>NUCLEOTIDE SEQUENCE [LARGE SCALE GENOMIC DNA]</scope>
    <source>
        <strain evidence="4">CCUG 58938</strain>
    </source>
</reference>
<gene>
    <name evidence="3" type="ORF">ACFQ21_23250</name>
</gene>
<name>A0ABW3K9J8_9BACT</name>
<dbReference type="InterPro" id="IPR029044">
    <property type="entry name" value="Nucleotide-diphossugar_trans"/>
</dbReference>
<sequence>MKITTVIPTRNRPNHVRKVLATLQAQTRQADEIIIVDSSDEIKYLEVIKESFPDLPLKYISSEASVCIQRNIGIAQATGDWVFLCDDDIELSKDYLEKLELYTTLHPECGAIAGRLLQQEDDKWVDQYPVTGARDLIWRFIFQLSVWGDLQNIKSSFSPANLLLVYIKKFYSRRGNGFTLAGWPIITSWSASFQTTIYSLGADLIRRDWLLQSPYDEVLDPSGIGDNYGVAIGFPQDRGIHVIDSTVAYHHRANENRLDRTLAYYRRVLALHYFIKKSKRFTKVTALFFLWSLTGNTLLYLAKGSKNMIRANLKIIALILTNKNPYWVAFRKNKKVTKPNFI</sequence>
<evidence type="ECO:0000313" key="4">
    <source>
        <dbReference type="Proteomes" id="UP001597112"/>
    </source>
</evidence>
<dbReference type="GO" id="GO:0016757">
    <property type="term" value="F:glycosyltransferase activity"/>
    <property type="evidence" value="ECO:0007669"/>
    <property type="project" value="UniProtKB-KW"/>
</dbReference>
<feature type="transmembrane region" description="Helical" evidence="1">
    <location>
        <begin position="284"/>
        <end position="302"/>
    </location>
</feature>
<keyword evidence="3" id="KW-0328">Glycosyltransferase</keyword>
<dbReference type="PANTHER" id="PTHR43685:SF2">
    <property type="entry name" value="GLYCOSYLTRANSFERASE 2-LIKE DOMAIN-CONTAINING PROTEIN"/>
    <property type="match status" value="1"/>
</dbReference>
<dbReference type="Pfam" id="PF00535">
    <property type="entry name" value="Glycos_transf_2"/>
    <property type="match status" value="1"/>
</dbReference>
<dbReference type="Proteomes" id="UP001597112">
    <property type="component" value="Unassembled WGS sequence"/>
</dbReference>
<dbReference type="CDD" id="cd00761">
    <property type="entry name" value="Glyco_tranf_GTA_type"/>
    <property type="match status" value="1"/>
</dbReference>
<dbReference type="PANTHER" id="PTHR43685">
    <property type="entry name" value="GLYCOSYLTRANSFERASE"/>
    <property type="match status" value="1"/>
</dbReference>
<dbReference type="RefSeq" id="WP_377583193.1">
    <property type="nucleotide sequence ID" value="NZ_JBHTKA010000008.1"/>
</dbReference>
<keyword evidence="1" id="KW-0812">Transmembrane</keyword>
<dbReference type="InterPro" id="IPR050834">
    <property type="entry name" value="Glycosyltransf_2"/>
</dbReference>
<keyword evidence="3" id="KW-0808">Transferase</keyword>